<dbReference type="InParanoid" id="Q756N7"/>
<keyword evidence="13" id="KW-1185">Reference proteome</keyword>
<keyword evidence="7 9" id="KW-0472">Membrane</keyword>
<dbReference type="eggNOG" id="KOG1693">
    <property type="taxonomic scope" value="Eukaryota"/>
</dbReference>
<accession>Q756N7</accession>
<keyword evidence="3 9" id="KW-0812">Transmembrane</keyword>
<dbReference type="GO" id="GO:0005793">
    <property type="term" value="C:endoplasmic reticulum-Golgi intermediate compartment"/>
    <property type="evidence" value="ECO:0000318"/>
    <property type="project" value="GO_Central"/>
</dbReference>
<dbReference type="GO" id="GO:0005783">
    <property type="term" value="C:endoplasmic reticulum"/>
    <property type="evidence" value="ECO:0000318"/>
    <property type="project" value="GO_Central"/>
</dbReference>
<reference evidence="12 13" key="1">
    <citation type="journal article" date="2004" name="Science">
        <title>The Ashbya gossypii genome as a tool for mapping the ancient Saccharomyces cerevisiae genome.</title>
        <authorList>
            <person name="Dietrich F.S."/>
            <person name="Voegeli S."/>
            <person name="Brachat S."/>
            <person name="Lerch A."/>
            <person name="Gates K."/>
            <person name="Steiner S."/>
            <person name="Mohr C."/>
            <person name="Pohlmann R."/>
            <person name="Luedi P."/>
            <person name="Choi S."/>
            <person name="Wing R.A."/>
            <person name="Flavier A."/>
            <person name="Gaffney T.D."/>
            <person name="Philippsen P."/>
        </authorList>
    </citation>
    <scope>NUCLEOTIDE SEQUENCE [LARGE SCALE GENOMIC DNA]</scope>
    <source>
        <strain evidence="13">ATCC 10895 / CBS 109.51 / FGSC 9923 / NRRL Y-1056</strain>
    </source>
</reference>
<dbReference type="FunCoup" id="Q756N7">
    <property type="interactions" value="83"/>
</dbReference>
<evidence type="ECO:0000256" key="1">
    <source>
        <dbReference type="ARBA" id="ARBA00004479"/>
    </source>
</evidence>
<dbReference type="OrthoDB" id="1929172at2759"/>
<evidence type="ECO:0000256" key="2">
    <source>
        <dbReference type="ARBA" id="ARBA00007104"/>
    </source>
</evidence>
<comment type="similarity">
    <text evidence="2">Belongs to the EMP24/GP25L family.</text>
</comment>
<evidence type="ECO:0000256" key="5">
    <source>
        <dbReference type="ARBA" id="ARBA00022892"/>
    </source>
</evidence>
<proteinExistence type="inferred from homology"/>
<dbReference type="Proteomes" id="UP000000591">
    <property type="component" value="Chromosome V"/>
</dbReference>
<keyword evidence="5" id="KW-0813">Transport</keyword>
<evidence type="ECO:0000256" key="9">
    <source>
        <dbReference type="SAM" id="Phobius"/>
    </source>
</evidence>
<evidence type="ECO:0000259" key="11">
    <source>
        <dbReference type="SMART" id="SM01190"/>
    </source>
</evidence>
<dbReference type="Pfam" id="PF01105">
    <property type="entry name" value="EMP24_GP25L"/>
    <property type="match status" value="1"/>
</dbReference>
<evidence type="ECO:0000256" key="7">
    <source>
        <dbReference type="ARBA" id="ARBA00023136"/>
    </source>
</evidence>
<evidence type="ECO:0000256" key="8">
    <source>
        <dbReference type="SAM" id="Coils"/>
    </source>
</evidence>
<sequence length="203" mass="22576">MRHLGSVIWLLFGAVAWVGWSVGSPVTFELRAGKEECYYLLLEGEACSVTYYFAVQQDMHHLFEVDYRITGPEGVVTEARAKQGEWQFEAGGGEYAFCLRAHSGGDQVVDLELVGECGVGRGAAAEPGFAERLRDALDQIERRLNILQQQLQYYHGRNLRSHATVHATVQKMPALSVYSLVLIAGLAWAQVVVVKILFGCWAR</sequence>
<dbReference type="RefSeq" id="NP_985074.1">
    <property type="nucleotide sequence ID" value="NM_210428.1"/>
</dbReference>
<evidence type="ECO:0000313" key="12">
    <source>
        <dbReference type="EMBL" id="AAS52898.1"/>
    </source>
</evidence>
<dbReference type="EMBL" id="AE016818">
    <property type="protein sequence ID" value="AAS52898.1"/>
    <property type="molecule type" value="Genomic_DNA"/>
</dbReference>
<dbReference type="AlphaFoldDB" id="Q756N7"/>
<dbReference type="KEGG" id="ago:AGOS_AER217W"/>
<organism evidence="12 13">
    <name type="scientific">Eremothecium gossypii (strain ATCC 10895 / CBS 109.51 / FGSC 9923 / NRRL Y-1056)</name>
    <name type="common">Yeast</name>
    <name type="synonym">Ashbya gossypii</name>
    <dbReference type="NCBI Taxonomy" id="284811"/>
    <lineage>
        <taxon>Eukaryota</taxon>
        <taxon>Fungi</taxon>
        <taxon>Dikarya</taxon>
        <taxon>Ascomycota</taxon>
        <taxon>Saccharomycotina</taxon>
        <taxon>Saccharomycetes</taxon>
        <taxon>Saccharomycetales</taxon>
        <taxon>Saccharomycetaceae</taxon>
        <taxon>Eremothecium</taxon>
    </lineage>
</organism>
<dbReference type="InterPro" id="IPR015720">
    <property type="entry name" value="Emp24-like"/>
</dbReference>
<evidence type="ECO:0000256" key="4">
    <source>
        <dbReference type="ARBA" id="ARBA00022729"/>
    </source>
</evidence>
<dbReference type="HOGENOM" id="CLU_066963_4_2_1"/>
<keyword evidence="6 9" id="KW-1133">Transmembrane helix</keyword>
<feature type="domain" description="GOLD" evidence="11">
    <location>
        <begin position="25"/>
        <end position="199"/>
    </location>
</feature>
<evidence type="ECO:0000256" key="3">
    <source>
        <dbReference type="ARBA" id="ARBA00022692"/>
    </source>
</evidence>
<dbReference type="PANTHER" id="PTHR22811">
    <property type="entry name" value="TRANSMEMBRANE EMP24 DOMAIN-CONTAINING PROTEIN"/>
    <property type="match status" value="1"/>
</dbReference>
<name>Q756N7_EREGS</name>
<feature type="transmembrane region" description="Helical" evidence="9">
    <location>
        <begin position="177"/>
        <end position="198"/>
    </location>
</feature>
<protein>
    <submittedName>
        <fullName evidence="12">AER217Wp</fullName>
    </submittedName>
</protein>
<dbReference type="GO" id="GO:0006886">
    <property type="term" value="P:intracellular protein transport"/>
    <property type="evidence" value="ECO:0000318"/>
    <property type="project" value="GO_Central"/>
</dbReference>
<keyword evidence="8" id="KW-0175">Coiled coil</keyword>
<dbReference type="GO" id="GO:0006888">
    <property type="term" value="P:endoplasmic reticulum to Golgi vesicle-mediated transport"/>
    <property type="evidence" value="ECO:0000318"/>
    <property type="project" value="GO_Central"/>
</dbReference>
<dbReference type="OMA" id="CTISYYF"/>
<evidence type="ECO:0000313" key="13">
    <source>
        <dbReference type="Proteomes" id="UP000000591"/>
    </source>
</evidence>
<dbReference type="GO" id="GO:0006621">
    <property type="term" value="P:protein retention in ER lumen"/>
    <property type="evidence" value="ECO:0000318"/>
    <property type="project" value="GO_Central"/>
</dbReference>
<reference evidence="13" key="2">
    <citation type="journal article" date="2013" name="G3 (Bethesda)">
        <title>Genomes of Ashbya fungi isolated from insects reveal four mating-type loci, numerous translocations, lack of transposons, and distinct gene duplications.</title>
        <authorList>
            <person name="Dietrich F.S."/>
            <person name="Voegeli S."/>
            <person name="Kuo S."/>
            <person name="Philippsen P."/>
        </authorList>
    </citation>
    <scope>GENOME REANNOTATION</scope>
    <source>
        <strain evidence="13">ATCC 10895 / CBS 109.51 / FGSC 9923 / NRRL Y-1056</strain>
    </source>
</reference>
<keyword evidence="4 10" id="KW-0732">Signal</keyword>
<dbReference type="GO" id="GO:0030134">
    <property type="term" value="C:COPII-coated ER to Golgi transport vesicle"/>
    <property type="evidence" value="ECO:0000318"/>
    <property type="project" value="GO_Central"/>
</dbReference>
<evidence type="ECO:0000256" key="6">
    <source>
        <dbReference type="ARBA" id="ARBA00022989"/>
    </source>
</evidence>
<feature type="chain" id="PRO_5004286647" evidence="10">
    <location>
        <begin position="24"/>
        <end position="203"/>
    </location>
</feature>
<dbReference type="GeneID" id="4621284"/>
<dbReference type="InterPro" id="IPR009038">
    <property type="entry name" value="GOLD_dom"/>
</dbReference>
<feature type="signal peptide" evidence="10">
    <location>
        <begin position="1"/>
        <end position="23"/>
    </location>
</feature>
<dbReference type="STRING" id="284811.Q756N7"/>
<keyword evidence="5" id="KW-0931">ER-Golgi transport</keyword>
<dbReference type="GO" id="GO:0007030">
    <property type="term" value="P:Golgi organization"/>
    <property type="evidence" value="ECO:0000318"/>
    <property type="project" value="GO_Central"/>
</dbReference>
<dbReference type="GO" id="GO:0005794">
    <property type="term" value="C:Golgi apparatus"/>
    <property type="evidence" value="ECO:0000318"/>
    <property type="project" value="GO_Central"/>
</dbReference>
<feature type="coiled-coil region" evidence="8">
    <location>
        <begin position="130"/>
        <end position="157"/>
    </location>
</feature>
<gene>
    <name evidence="12" type="ORF">AGOS_AER217W</name>
</gene>
<comment type="subcellular location">
    <subcellularLocation>
        <location evidence="1">Membrane</location>
        <topology evidence="1">Single-pass type I membrane protein</topology>
    </subcellularLocation>
</comment>
<evidence type="ECO:0000256" key="10">
    <source>
        <dbReference type="SAM" id="SignalP"/>
    </source>
</evidence>
<dbReference type="SMART" id="SM01190">
    <property type="entry name" value="EMP24_GP25L"/>
    <property type="match status" value="1"/>
</dbReference>
<dbReference type="GO" id="GO:0016020">
    <property type="term" value="C:membrane"/>
    <property type="evidence" value="ECO:0007669"/>
    <property type="project" value="UniProtKB-SubCell"/>
</dbReference>